<sequence length="375" mass="40142">MTALLDTVDPDGLLEYSVVFTDRSLNHMSQSFQQVMRDISTMLKEVYAADAVALVPGGGSYAMEAVARQFGHGAHALIVRNGWFSYRWSQIFDAGAFASDTTICMARQTGNGAATPFAPAPVDEVVAKIREARPDVVFAPHVETSAGLILPDDYVTALASAAHEVGALMVLDSIASGCAWVDMKATGVDVLISAPQKGWSASPSAGLVMLSTRAMARLEATTSDSFALDLKKWRAIMQAYEDGGHAYHATMPTDALRGFRDTMIETREYGFEKLRQAQWELGDGVRAMLAARGVTSVAAEGFGAPGVVVSYTSDPDIQNGSKFAAQGMQIAAGVPLQCNEPEGFRTFRLGLFGLDKLYDVPGALGRLETVLDRVL</sequence>
<dbReference type="Proteomes" id="UP001589670">
    <property type="component" value="Unassembled WGS sequence"/>
</dbReference>
<name>A0ABV5HY28_9RHOB</name>
<keyword evidence="5" id="KW-0032">Aminotransferase</keyword>
<dbReference type="InterPro" id="IPR015422">
    <property type="entry name" value="PyrdxlP-dep_Trfase_small"/>
</dbReference>
<dbReference type="InterPro" id="IPR024169">
    <property type="entry name" value="SP_NH2Trfase/AEP_transaminase"/>
</dbReference>
<organism evidence="5 6">
    <name type="scientific">Roseovarius ramblicola</name>
    <dbReference type="NCBI Taxonomy" id="2022336"/>
    <lineage>
        <taxon>Bacteria</taxon>
        <taxon>Pseudomonadati</taxon>
        <taxon>Pseudomonadota</taxon>
        <taxon>Alphaproteobacteria</taxon>
        <taxon>Rhodobacterales</taxon>
        <taxon>Roseobacteraceae</taxon>
        <taxon>Roseovarius</taxon>
    </lineage>
</organism>
<proteinExistence type="inferred from homology"/>
<dbReference type="PANTHER" id="PTHR21152:SF40">
    <property type="entry name" value="ALANINE--GLYOXYLATE AMINOTRANSFERASE"/>
    <property type="match status" value="1"/>
</dbReference>
<evidence type="ECO:0000313" key="5">
    <source>
        <dbReference type="EMBL" id="MFB9149313.1"/>
    </source>
</evidence>
<gene>
    <name evidence="5" type="ORF">ACFFU4_06050</name>
</gene>
<dbReference type="PIRSF" id="PIRSF000524">
    <property type="entry name" value="SPT"/>
    <property type="match status" value="1"/>
</dbReference>
<dbReference type="GO" id="GO:0008483">
    <property type="term" value="F:transaminase activity"/>
    <property type="evidence" value="ECO:0007669"/>
    <property type="project" value="UniProtKB-KW"/>
</dbReference>
<dbReference type="RefSeq" id="WP_377068099.1">
    <property type="nucleotide sequence ID" value="NZ_JBHMEC010000009.1"/>
</dbReference>
<feature type="domain" description="Aminotransferase class V" evidence="4">
    <location>
        <begin position="22"/>
        <end position="294"/>
    </location>
</feature>
<dbReference type="InterPro" id="IPR015424">
    <property type="entry name" value="PyrdxlP-dep_Trfase"/>
</dbReference>
<dbReference type="EMBL" id="JBHMEC010000009">
    <property type="protein sequence ID" value="MFB9149313.1"/>
    <property type="molecule type" value="Genomic_DNA"/>
</dbReference>
<reference evidence="5 6" key="1">
    <citation type="submission" date="2024-09" db="EMBL/GenBank/DDBJ databases">
        <authorList>
            <person name="Sun Q."/>
            <person name="Mori K."/>
        </authorList>
    </citation>
    <scope>NUCLEOTIDE SEQUENCE [LARGE SCALE GENOMIC DNA]</scope>
    <source>
        <strain evidence="5 6">CECT 9424</strain>
    </source>
</reference>
<comment type="caution">
    <text evidence="5">The sequence shown here is derived from an EMBL/GenBank/DDBJ whole genome shotgun (WGS) entry which is preliminary data.</text>
</comment>
<evidence type="ECO:0000256" key="2">
    <source>
        <dbReference type="ARBA" id="ARBA00009236"/>
    </source>
</evidence>
<dbReference type="Gene3D" id="3.90.1150.10">
    <property type="entry name" value="Aspartate Aminotransferase, domain 1"/>
    <property type="match status" value="1"/>
</dbReference>
<evidence type="ECO:0000259" key="4">
    <source>
        <dbReference type="Pfam" id="PF00266"/>
    </source>
</evidence>
<dbReference type="PANTHER" id="PTHR21152">
    <property type="entry name" value="AMINOTRANSFERASE CLASS V"/>
    <property type="match status" value="1"/>
</dbReference>
<dbReference type="InterPro" id="IPR000192">
    <property type="entry name" value="Aminotrans_V_dom"/>
</dbReference>
<dbReference type="InterPro" id="IPR015421">
    <property type="entry name" value="PyrdxlP-dep_Trfase_major"/>
</dbReference>
<evidence type="ECO:0000256" key="1">
    <source>
        <dbReference type="ARBA" id="ARBA00001933"/>
    </source>
</evidence>
<keyword evidence="5" id="KW-0808">Transferase</keyword>
<protein>
    <submittedName>
        <fullName evidence="5">Aminotransferase class V-fold PLP-dependent enzyme</fullName>
    </submittedName>
</protein>
<evidence type="ECO:0000256" key="3">
    <source>
        <dbReference type="ARBA" id="ARBA00022898"/>
    </source>
</evidence>
<dbReference type="Pfam" id="PF00266">
    <property type="entry name" value="Aminotran_5"/>
    <property type="match status" value="1"/>
</dbReference>
<comment type="similarity">
    <text evidence="2">Belongs to the class-V pyridoxal-phosphate-dependent aminotransferase family.</text>
</comment>
<evidence type="ECO:0000313" key="6">
    <source>
        <dbReference type="Proteomes" id="UP001589670"/>
    </source>
</evidence>
<keyword evidence="3" id="KW-0663">Pyridoxal phosphate</keyword>
<dbReference type="SUPFAM" id="SSF53383">
    <property type="entry name" value="PLP-dependent transferases"/>
    <property type="match status" value="1"/>
</dbReference>
<comment type="cofactor">
    <cofactor evidence="1">
        <name>pyridoxal 5'-phosphate</name>
        <dbReference type="ChEBI" id="CHEBI:597326"/>
    </cofactor>
</comment>
<keyword evidence="6" id="KW-1185">Reference proteome</keyword>
<accession>A0ABV5HY28</accession>
<dbReference type="Gene3D" id="3.40.640.10">
    <property type="entry name" value="Type I PLP-dependent aspartate aminotransferase-like (Major domain)"/>
    <property type="match status" value="1"/>
</dbReference>